<sequence length="493" mass="55515">MFLSDPVAFAWIGVLLYITYLFLVKRPRNGIPLPPGPPGLPLIGNLFDIPKGYMWLKFEEHCKTYGDVVTLRVFGKTIILVGSVEAASELLEKRSSTYSDRMRLPMLVELMGWGRTVTLMRYGPQWREYRRVVHQYFSQLAIVKYQGIQARESRAFLRRLLEAPEDFYDNIRFLFAATVMDICYGLVVTDKNDEFVTISEAAIRSASLTAIPGAFLVDFIPILKYVPAWFPGAGFKRKAEEWRRLQDRFVNEPFDAVKKSLHEGCAVRPSMASSLLQTLPEGNTKELELRARNVTAVAFSGGSDATTAVVRVLFFALVTHQDVQKRAQTELDTVIGNSRLPDFCDRDNLPYIEALIKETLRWLPVTPLAVPHVSTEDDLFNGYLIPKGSIVFANVWSILRDPVAYPEPEKFKPERFLKDGKLNPAVMDPNIAAFGFGRRICPGRFLTNNAMYSLISILLSVFDIGPPLNERGEPVSVTPQMTSGLLSSPAHNL</sequence>
<feature type="region of interest" description="Disordered" evidence="11">
    <location>
        <begin position="473"/>
        <end position="493"/>
    </location>
</feature>
<dbReference type="GO" id="GO:0004497">
    <property type="term" value="F:monooxygenase activity"/>
    <property type="evidence" value="ECO:0007669"/>
    <property type="project" value="UniProtKB-KW"/>
</dbReference>
<dbReference type="GO" id="GO:0016705">
    <property type="term" value="F:oxidoreductase activity, acting on paired donors, with incorporation or reduction of molecular oxygen"/>
    <property type="evidence" value="ECO:0007669"/>
    <property type="project" value="InterPro"/>
</dbReference>
<dbReference type="GO" id="GO:0020037">
    <property type="term" value="F:heme binding"/>
    <property type="evidence" value="ECO:0007669"/>
    <property type="project" value="InterPro"/>
</dbReference>
<evidence type="ECO:0000256" key="7">
    <source>
        <dbReference type="ARBA" id="ARBA00023004"/>
    </source>
</evidence>
<comment type="cofactor">
    <cofactor evidence="1 9">
        <name>heme</name>
        <dbReference type="ChEBI" id="CHEBI:30413"/>
    </cofactor>
</comment>
<dbReference type="PANTHER" id="PTHR46300:SF7">
    <property type="entry name" value="P450, PUTATIVE (EUROFUNG)-RELATED"/>
    <property type="match status" value="1"/>
</dbReference>
<keyword evidence="12" id="KW-0472">Membrane</keyword>
<evidence type="ECO:0000256" key="8">
    <source>
        <dbReference type="ARBA" id="ARBA00023033"/>
    </source>
</evidence>
<dbReference type="SUPFAM" id="SSF48264">
    <property type="entry name" value="Cytochrome P450"/>
    <property type="match status" value="1"/>
</dbReference>
<dbReference type="InterPro" id="IPR017972">
    <property type="entry name" value="Cyt_P450_CS"/>
</dbReference>
<dbReference type="PRINTS" id="PR00463">
    <property type="entry name" value="EP450I"/>
</dbReference>
<dbReference type="InterPro" id="IPR050364">
    <property type="entry name" value="Cytochrome_P450_fung"/>
</dbReference>
<dbReference type="InterPro" id="IPR001128">
    <property type="entry name" value="Cyt_P450"/>
</dbReference>
<dbReference type="PROSITE" id="PS00086">
    <property type="entry name" value="CYTOCHROME_P450"/>
    <property type="match status" value="1"/>
</dbReference>
<dbReference type="InterPro" id="IPR002401">
    <property type="entry name" value="Cyt_P450_E_grp-I"/>
</dbReference>
<keyword evidence="4 9" id="KW-0349">Heme</keyword>
<evidence type="ECO:0000256" key="6">
    <source>
        <dbReference type="ARBA" id="ARBA00023002"/>
    </source>
</evidence>
<dbReference type="GO" id="GO:0005506">
    <property type="term" value="F:iron ion binding"/>
    <property type="evidence" value="ECO:0007669"/>
    <property type="project" value="InterPro"/>
</dbReference>
<feature type="compositionally biased region" description="Polar residues" evidence="11">
    <location>
        <begin position="477"/>
        <end position="493"/>
    </location>
</feature>
<evidence type="ECO:0000256" key="9">
    <source>
        <dbReference type="PIRSR" id="PIRSR602401-1"/>
    </source>
</evidence>
<dbReference type="Pfam" id="PF00067">
    <property type="entry name" value="p450"/>
    <property type="match status" value="1"/>
</dbReference>
<keyword evidence="8 10" id="KW-0503">Monooxygenase</keyword>
<keyword evidence="12" id="KW-0812">Transmembrane</keyword>
<keyword evidence="7 9" id="KW-0408">Iron</keyword>
<evidence type="ECO:0000256" key="10">
    <source>
        <dbReference type="RuleBase" id="RU000461"/>
    </source>
</evidence>
<proteinExistence type="inferred from homology"/>
<dbReference type="InterPro" id="IPR036396">
    <property type="entry name" value="Cyt_P450_sf"/>
</dbReference>
<accession>A0A067PJ76</accession>
<keyword evidence="5 9" id="KW-0479">Metal-binding</keyword>
<evidence type="ECO:0000313" key="13">
    <source>
        <dbReference type="EMBL" id="KDQ53890.1"/>
    </source>
</evidence>
<keyword evidence="12" id="KW-1133">Transmembrane helix</keyword>
<dbReference type="HOGENOM" id="CLU_001570_2_3_1"/>
<dbReference type="STRING" id="933084.A0A067PJ76"/>
<evidence type="ECO:0000256" key="2">
    <source>
        <dbReference type="ARBA" id="ARBA00005179"/>
    </source>
</evidence>
<evidence type="ECO:0000256" key="3">
    <source>
        <dbReference type="ARBA" id="ARBA00010617"/>
    </source>
</evidence>
<comment type="pathway">
    <text evidence="2">Secondary metabolite biosynthesis.</text>
</comment>
<protein>
    <submittedName>
        <fullName evidence="13">Uncharacterized protein</fullName>
    </submittedName>
</protein>
<dbReference type="InParanoid" id="A0A067PJ76"/>
<evidence type="ECO:0000256" key="11">
    <source>
        <dbReference type="SAM" id="MobiDB-lite"/>
    </source>
</evidence>
<dbReference type="OrthoDB" id="2789670at2759"/>
<feature type="binding site" description="axial binding residue" evidence="9">
    <location>
        <position position="441"/>
    </location>
    <ligand>
        <name>heme</name>
        <dbReference type="ChEBI" id="CHEBI:30413"/>
    </ligand>
    <ligandPart>
        <name>Fe</name>
        <dbReference type="ChEBI" id="CHEBI:18248"/>
    </ligandPart>
</feature>
<evidence type="ECO:0000256" key="1">
    <source>
        <dbReference type="ARBA" id="ARBA00001971"/>
    </source>
</evidence>
<evidence type="ECO:0000313" key="14">
    <source>
        <dbReference type="Proteomes" id="UP000027265"/>
    </source>
</evidence>
<evidence type="ECO:0000256" key="12">
    <source>
        <dbReference type="SAM" id="Phobius"/>
    </source>
</evidence>
<dbReference type="EMBL" id="KL197731">
    <property type="protein sequence ID" value="KDQ53890.1"/>
    <property type="molecule type" value="Genomic_DNA"/>
</dbReference>
<dbReference type="CDD" id="cd11065">
    <property type="entry name" value="CYP64-like"/>
    <property type="match status" value="1"/>
</dbReference>
<dbReference type="Proteomes" id="UP000027265">
    <property type="component" value="Unassembled WGS sequence"/>
</dbReference>
<evidence type="ECO:0000256" key="4">
    <source>
        <dbReference type="ARBA" id="ARBA00022617"/>
    </source>
</evidence>
<feature type="transmembrane region" description="Helical" evidence="12">
    <location>
        <begin position="6"/>
        <end position="24"/>
    </location>
</feature>
<reference evidence="14" key="1">
    <citation type="journal article" date="2014" name="Proc. Natl. Acad. Sci. U.S.A.">
        <title>Extensive sampling of basidiomycete genomes demonstrates inadequacy of the white-rot/brown-rot paradigm for wood decay fungi.</title>
        <authorList>
            <person name="Riley R."/>
            <person name="Salamov A.A."/>
            <person name="Brown D.W."/>
            <person name="Nagy L.G."/>
            <person name="Floudas D."/>
            <person name="Held B.W."/>
            <person name="Levasseur A."/>
            <person name="Lombard V."/>
            <person name="Morin E."/>
            <person name="Otillar R."/>
            <person name="Lindquist E.A."/>
            <person name="Sun H."/>
            <person name="LaButti K.M."/>
            <person name="Schmutz J."/>
            <person name="Jabbour D."/>
            <person name="Luo H."/>
            <person name="Baker S.E."/>
            <person name="Pisabarro A.G."/>
            <person name="Walton J.D."/>
            <person name="Blanchette R.A."/>
            <person name="Henrissat B."/>
            <person name="Martin F."/>
            <person name="Cullen D."/>
            <person name="Hibbett D.S."/>
            <person name="Grigoriev I.V."/>
        </authorList>
    </citation>
    <scope>NUCLEOTIDE SEQUENCE [LARGE SCALE GENOMIC DNA]</scope>
    <source>
        <strain evidence="14">MUCL 33604</strain>
    </source>
</reference>
<comment type="similarity">
    <text evidence="3 10">Belongs to the cytochrome P450 family.</text>
</comment>
<keyword evidence="14" id="KW-1185">Reference proteome</keyword>
<name>A0A067PJ76_9AGAM</name>
<dbReference type="PANTHER" id="PTHR46300">
    <property type="entry name" value="P450, PUTATIVE (EUROFUNG)-RELATED-RELATED"/>
    <property type="match status" value="1"/>
</dbReference>
<evidence type="ECO:0000256" key="5">
    <source>
        <dbReference type="ARBA" id="ARBA00022723"/>
    </source>
</evidence>
<dbReference type="Gene3D" id="1.10.630.10">
    <property type="entry name" value="Cytochrome P450"/>
    <property type="match status" value="1"/>
</dbReference>
<dbReference type="AlphaFoldDB" id="A0A067PJ76"/>
<organism evidence="13 14">
    <name type="scientific">Jaapia argillacea MUCL 33604</name>
    <dbReference type="NCBI Taxonomy" id="933084"/>
    <lineage>
        <taxon>Eukaryota</taxon>
        <taxon>Fungi</taxon>
        <taxon>Dikarya</taxon>
        <taxon>Basidiomycota</taxon>
        <taxon>Agaricomycotina</taxon>
        <taxon>Agaricomycetes</taxon>
        <taxon>Agaricomycetidae</taxon>
        <taxon>Jaapiales</taxon>
        <taxon>Jaapiaceae</taxon>
        <taxon>Jaapia</taxon>
    </lineage>
</organism>
<gene>
    <name evidence="13" type="ORF">JAAARDRAFT_38861</name>
</gene>
<keyword evidence="6 10" id="KW-0560">Oxidoreductase</keyword>